<comment type="caution">
    <text evidence="11">The sequence shown here is derived from an EMBL/GenBank/DDBJ whole genome shotgun (WGS) entry which is preliminary data.</text>
</comment>
<feature type="region of interest" description="Disordered" evidence="8">
    <location>
        <begin position="290"/>
        <end position="370"/>
    </location>
</feature>
<evidence type="ECO:0000256" key="3">
    <source>
        <dbReference type="ARBA" id="ARBA00022679"/>
    </source>
</evidence>
<sequence>MLPGYNHVRPLGSGGFADVFLYEQSMPRRRVAVKVLLPGVADNDARAMFLSETNLMAQLADHPDVLTVYEAAIAADGRPYLVMEYCPESYGRTFRTERLPVAEVLQIAVAIGGVLETAHRDGVLHRDVKPANILKTSYGRPVLADFGIAATLARSEGQEALGLSIPWSSPEVVRGTTQGTVRSEIWAFGATAYGLLAGRSPFEKPDGDNSRDAVQSRIIGRARVAPTGRGDVPASLEQLLSACLSKDPALRPASMLEVLRSLQAVEAELGMRPSPLVIPTASVIDSRHLASAPHDDSTGASQGAGAADTATHDGSTATSTTRRPRTRSRLPADRSTRTGRGGTADDAVSRADATELRTAPGARSARRRSTARTRIALVACGVAVVAGVIVTVSLATRGGGSIPTVGTISANTTADSVQFSWRDPGLGSGDTYLVRVDGGQGTTQRSTTYTLRHAATQGQACVTVTVVRDGTDGAPSSSTCAGG</sequence>
<keyword evidence="12" id="KW-1185">Reference proteome</keyword>
<dbReference type="CDD" id="cd14014">
    <property type="entry name" value="STKc_PknB_like"/>
    <property type="match status" value="1"/>
</dbReference>
<keyword evidence="5 11" id="KW-0418">Kinase</keyword>
<dbReference type="InterPro" id="IPR000719">
    <property type="entry name" value="Prot_kinase_dom"/>
</dbReference>
<organism evidence="11 12">
    <name type="scientific">Frondihabitans australicus</name>
    <dbReference type="NCBI Taxonomy" id="386892"/>
    <lineage>
        <taxon>Bacteria</taxon>
        <taxon>Bacillati</taxon>
        <taxon>Actinomycetota</taxon>
        <taxon>Actinomycetes</taxon>
        <taxon>Micrococcales</taxon>
        <taxon>Microbacteriaceae</taxon>
        <taxon>Frondihabitans</taxon>
    </lineage>
</organism>
<keyword evidence="9" id="KW-0812">Transmembrane</keyword>
<dbReference type="PROSITE" id="PS00107">
    <property type="entry name" value="PROTEIN_KINASE_ATP"/>
    <property type="match status" value="1"/>
</dbReference>
<dbReference type="SMART" id="SM00220">
    <property type="entry name" value="S_TKc"/>
    <property type="match status" value="1"/>
</dbReference>
<protein>
    <recommendedName>
        <fullName evidence="1">non-specific serine/threonine protein kinase</fullName>
        <ecNumber evidence="1">2.7.11.1</ecNumber>
    </recommendedName>
</protein>
<feature type="domain" description="Protein kinase" evidence="10">
    <location>
        <begin position="5"/>
        <end position="269"/>
    </location>
</feature>
<evidence type="ECO:0000256" key="7">
    <source>
        <dbReference type="PROSITE-ProRule" id="PRU10141"/>
    </source>
</evidence>
<dbReference type="PROSITE" id="PS50011">
    <property type="entry name" value="PROTEIN_KINASE_DOM"/>
    <property type="match status" value="1"/>
</dbReference>
<dbReference type="InterPro" id="IPR017441">
    <property type="entry name" value="Protein_kinase_ATP_BS"/>
</dbReference>
<dbReference type="Pfam" id="PF00069">
    <property type="entry name" value="Pkinase"/>
    <property type="match status" value="1"/>
</dbReference>
<evidence type="ECO:0000256" key="5">
    <source>
        <dbReference type="ARBA" id="ARBA00022777"/>
    </source>
</evidence>
<accession>A0A495IFH6</accession>
<evidence type="ECO:0000259" key="10">
    <source>
        <dbReference type="PROSITE" id="PS50011"/>
    </source>
</evidence>
<feature type="binding site" evidence="7">
    <location>
        <position position="34"/>
    </location>
    <ligand>
        <name>ATP</name>
        <dbReference type="ChEBI" id="CHEBI:30616"/>
    </ligand>
</feature>
<keyword evidence="9" id="KW-0472">Membrane</keyword>
<evidence type="ECO:0000256" key="6">
    <source>
        <dbReference type="ARBA" id="ARBA00022840"/>
    </source>
</evidence>
<evidence type="ECO:0000313" key="11">
    <source>
        <dbReference type="EMBL" id="RKR73945.1"/>
    </source>
</evidence>
<dbReference type="Proteomes" id="UP000280008">
    <property type="component" value="Unassembled WGS sequence"/>
</dbReference>
<evidence type="ECO:0000256" key="8">
    <source>
        <dbReference type="SAM" id="MobiDB-lite"/>
    </source>
</evidence>
<dbReference type="Gene3D" id="1.10.510.10">
    <property type="entry name" value="Transferase(Phosphotransferase) domain 1"/>
    <property type="match status" value="1"/>
</dbReference>
<keyword evidence="2 11" id="KW-0723">Serine/threonine-protein kinase</keyword>
<dbReference type="PANTHER" id="PTHR43289:SF6">
    <property type="entry name" value="SERINE_THREONINE-PROTEIN KINASE NEKL-3"/>
    <property type="match status" value="1"/>
</dbReference>
<keyword evidence="6 7" id="KW-0067">ATP-binding</keyword>
<name>A0A495IFH6_9MICO</name>
<keyword evidence="9" id="KW-1133">Transmembrane helix</keyword>
<gene>
    <name evidence="11" type="ORF">C8E83_1045</name>
</gene>
<dbReference type="SUPFAM" id="SSF56112">
    <property type="entry name" value="Protein kinase-like (PK-like)"/>
    <property type="match status" value="1"/>
</dbReference>
<dbReference type="PANTHER" id="PTHR43289">
    <property type="entry name" value="MITOGEN-ACTIVATED PROTEIN KINASE KINASE KINASE 20-RELATED"/>
    <property type="match status" value="1"/>
</dbReference>
<evidence type="ECO:0000256" key="2">
    <source>
        <dbReference type="ARBA" id="ARBA00022527"/>
    </source>
</evidence>
<reference evidence="11 12" key="1">
    <citation type="submission" date="2018-10" db="EMBL/GenBank/DDBJ databases">
        <title>Sequencing the genomes of 1000 actinobacteria strains.</title>
        <authorList>
            <person name="Klenk H.-P."/>
        </authorList>
    </citation>
    <scope>NUCLEOTIDE SEQUENCE [LARGE SCALE GENOMIC DNA]</scope>
    <source>
        <strain evidence="11 12">DSM 17894</strain>
    </source>
</reference>
<evidence type="ECO:0000256" key="4">
    <source>
        <dbReference type="ARBA" id="ARBA00022741"/>
    </source>
</evidence>
<proteinExistence type="predicted"/>
<feature type="compositionally biased region" description="Low complexity" evidence="8">
    <location>
        <begin position="303"/>
        <end position="321"/>
    </location>
</feature>
<dbReference type="Gene3D" id="3.30.200.20">
    <property type="entry name" value="Phosphorylase Kinase, domain 1"/>
    <property type="match status" value="1"/>
</dbReference>
<evidence type="ECO:0000313" key="12">
    <source>
        <dbReference type="Proteomes" id="UP000280008"/>
    </source>
</evidence>
<dbReference type="InterPro" id="IPR011009">
    <property type="entry name" value="Kinase-like_dom_sf"/>
</dbReference>
<dbReference type="EMBL" id="RBKS01000001">
    <property type="protein sequence ID" value="RKR73945.1"/>
    <property type="molecule type" value="Genomic_DNA"/>
</dbReference>
<dbReference type="EC" id="2.7.11.1" evidence="1"/>
<keyword evidence="3" id="KW-0808">Transferase</keyword>
<keyword evidence="4 7" id="KW-0547">Nucleotide-binding</keyword>
<dbReference type="AlphaFoldDB" id="A0A495IFH6"/>
<evidence type="ECO:0000256" key="1">
    <source>
        <dbReference type="ARBA" id="ARBA00012513"/>
    </source>
</evidence>
<evidence type="ECO:0000256" key="9">
    <source>
        <dbReference type="SAM" id="Phobius"/>
    </source>
</evidence>
<feature type="transmembrane region" description="Helical" evidence="9">
    <location>
        <begin position="375"/>
        <end position="395"/>
    </location>
</feature>
<dbReference type="GO" id="GO:0005524">
    <property type="term" value="F:ATP binding"/>
    <property type="evidence" value="ECO:0007669"/>
    <property type="project" value="UniProtKB-UniRule"/>
</dbReference>
<dbReference type="GO" id="GO:0004674">
    <property type="term" value="F:protein serine/threonine kinase activity"/>
    <property type="evidence" value="ECO:0007669"/>
    <property type="project" value="UniProtKB-KW"/>
</dbReference>